<keyword evidence="6" id="KW-1185">Reference proteome</keyword>
<dbReference type="PANTHER" id="PTHR23086:SF101">
    <property type="entry name" value="LP03320P-RELATED"/>
    <property type="match status" value="1"/>
</dbReference>
<gene>
    <name evidence="3" type="ORF">BJG266_LOCUS16688</name>
    <name evidence="4" type="ORF">QVE165_LOCUS25791</name>
    <name evidence="5" type="ORF">QVE165_LOCUS28757</name>
</gene>
<dbReference type="Proteomes" id="UP000663832">
    <property type="component" value="Unassembled WGS sequence"/>
</dbReference>
<reference evidence="3" key="1">
    <citation type="submission" date="2021-02" db="EMBL/GenBank/DDBJ databases">
        <authorList>
            <person name="Nowell W R."/>
        </authorList>
    </citation>
    <scope>NUCLEOTIDE SEQUENCE</scope>
</reference>
<dbReference type="EMBL" id="CAJNOM010000226">
    <property type="protein sequence ID" value="CAF1255575.1"/>
    <property type="molecule type" value="Genomic_DNA"/>
</dbReference>
<evidence type="ECO:0000256" key="1">
    <source>
        <dbReference type="PROSITE-ProRule" id="PRU00781"/>
    </source>
</evidence>
<dbReference type="Gene3D" id="3.30.810.10">
    <property type="entry name" value="2-Layer Sandwich"/>
    <property type="match status" value="1"/>
</dbReference>
<dbReference type="GO" id="GO:0046854">
    <property type="term" value="P:phosphatidylinositol phosphate biosynthetic process"/>
    <property type="evidence" value="ECO:0007669"/>
    <property type="project" value="TreeGrafter"/>
</dbReference>
<dbReference type="GO" id="GO:0016308">
    <property type="term" value="F:1-phosphatidylinositol-4-phosphate 5-kinase activity"/>
    <property type="evidence" value="ECO:0007669"/>
    <property type="project" value="TreeGrafter"/>
</dbReference>
<organism evidence="3 7">
    <name type="scientific">Adineta steineri</name>
    <dbReference type="NCBI Taxonomy" id="433720"/>
    <lineage>
        <taxon>Eukaryota</taxon>
        <taxon>Metazoa</taxon>
        <taxon>Spiralia</taxon>
        <taxon>Gnathifera</taxon>
        <taxon>Rotifera</taxon>
        <taxon>Eurotatoria</taxon>
        <taxon>Bdelloidea</taxon>
        <taxon>Adinetida</taxon>
        <taxon>Adinetidae</taxon>
        <taxon>Adineta</taxon>
    </lineage>
</organism>
<dbReference type="AlphaFoldDB" id="A0A814HTI3"/>
<keyword evidence="1" id="KW-0418">Kinase</keyword>
<accession>A0A814HTI3</accession>
<name>A0A814HTI3_9BILA</name>
<dbReference type="InterPro" id="IPR027483">
    <property type="entry name" value="PInositol-4-P-4/5-kinase_C_sf"/>
</dbReference>
<dbReference type="InterPro" id="IPR027484">
    <property type="entry name" value="PInositol-4-P-5-kinase_N"/>
</dbReference>
<dbReference type="SMART" id="SM00330">
    <property type="entry name" value="PIPKc"/>
    <property type="match status" value="1"/>
</dbReference>
<keyword evidence="1" id="KW-0808">Transferase</keyword>
<evidence type="ECO:0000313" key="5">
    <source>
        <dbReference type="EMBL" id="CAF1255575.1"/>
    </source>
</evidence>
<sequence length="499" mass="57797">MATNDDPIHTDKIIEGLYGNDLKNQLDFHLSSYVKTPIQLHLVNSKNSIIARSLRHAIVDLLDSILKKPNEYIENETTVMGTEHRLYHLRRYIFKSDDKEFQCPELLNDGKLELEISSLAPTVFYQLREDIGISNINFRESFSKHHLKDFTNPGKSGSLMYKTYDDLFILKTLRAYEARLLMQILSGYHLQLTQRTTILNRYVGLYSIRFPAFISSVEIYFVIMVNAFTSSLQINEIFDIKGSTIKRKLSGHLTVDKLHNLKDVDFTNIYPHGIRISTNIYRRLHMVISNDVKVLKKLNITDFSLIIGIKHLDMTEEDLIQRRPATGLAALFHMSHKIVLMHTDKHNQISPSNSQNDLNSLSISYLKPLQMIGENIDRNLYYNNDNIAHAALPIPGLVYENNQRVYIYLAIVDILQTYDSFKYIEQSLKKITDPSRRMQYSVVDPITYEKRIIKFLFNSVFVDAGDSFPWPRIEISIPNADIQNQSEENNRNSNDTIDL</sequence>
<dbReference type="GO" id="GO:0005886">
    <property type="term" value="C:plasma membrane"/>
    <property type="evidence" value="ECO:0007669"/>
    <property type="project" value="TreeGrafter"/>
</dbReference>
<dbReference type="EMBL" id="CAJNOI010000078">
    <property type="protein sequence ID" value="CAF1015209.1"/>
    <property type="molecule type" value="Genomic_DNA"/>
</dbReference>
<dbReference type="OrthoDB" id="20783at2759"/>
<dbReference type="InterPro" id="IPR023610">
    <property type="entry name" value="PInositol-4/5-P-5/4-kinase"/>
</dbReference>
<dbReference type="PROSITE" id="PS51455">
    <property type="entry name" value="PIPK"/>
    <property type="match status" value="1"/>
</dbReference>
<dbReference type="Gene3D" id="3.30.800.10">
    <property type="entry name" value="Phosphatidylinositol Phosphate Kinase II Beta"/>
    <property type="match status" value="1"/>
</dbReference>
<dbReference type="CDD" id="cd00139">
    <property type="entry name" value="PIPKc"/>
    <property type="match status" value="1"/>
</dbReference>
<comment type="caution">
    <text evidence="3">The sequence shown here is derived from an EMBL/GenBank/DDBJ whole genome shotgun (WGS) entry which is preliminary data.</text>
</comment>
<evidence type="ECO:0000313" key="3">
    <source>
        <dbReference type="EMBL" id="CAF1015209.1"/>
    </source>
</evidence>
<proteinExistence type="predicted"/>
<protein>
    <recommendedName>
        <fullName evidence="2">PIPK domain-containing protein</fullName>
    </recommendedName>
</protein>
<keyword evidence="1" id="KW-0067">ATP-binding</keyword>
<dbReference type="SUPFAM" id="SSF56104">
    <property type="entry name" value="SAICAR synthase-like"/>
    <property type="match status" value="1"/>
</dbReference>
<evidence type="ECO:0000259" key="2">
    <source>
        <dbReference type="PROSITE" id="PS51455"/>
    </source>
</evidence>
<dbReference type="InterPro" id="IPR002498">
    <property type="entry name" value="PInositol-4-P-4/5-kinase_core"/>
</dbReference>
<keyword evidence="1" id="KW-0547">Nucleotide-binding</keyword>
<dbReference type="PANTHER" id="PTHR23086">
    <property type="entry name" value="PHOSPHATIDYLINOSITOL-4-PHOSPHATE 5-KINASE"/>
    <property type="match status" value="1"/>
</dbReference>
<dbReference type="Proteomes" id="UP000663877">
    <property type="component" value="Unassembled WGS sequence"/>
</dbReference>
<evidence type="ECO:0000313" key="4">
    <source>
        <dbReference type="EMBL" id="CAF1200669.1"/>
    </source>
</evidence>
<evidence type="ECO:0000313" key="6">
    <source>
        <dbReference type="Proteomes" id="UP000663832"/>
    </source>
</evidence>
<dbReference type="EMBL" id="CAJNOM010000188">
    <property type="protein sequence ID" value="CAF1200669.1"/>
    <property type="molecule type" value="Genomic_DNA"/>
</dbReference>
<evidence type="ECO:0000313" key="7">
    <source>
        <dbReference type="Proteomes" id="UP000663877"/>
    </source>
</evidence>
<dbReference type="Pfam" id="PF01504">
    <property type="entry name" value="PIP5K"/>
    <property type="match status" value="1"/>
</dbReference>
<dbReference type="GO" id="GO:0005524">
    <property type="term" value="F:ATP binding"/>
    <property type="evidence" value="ECO:0007669"/>
    <property type="project" value="UniProtKB-UniRule"/>
</dbReference>
<feature type="domain" description="PIPK" evidence="2">
    <location>
        <begin position="54"/>
        <end position="460"/>
    </location>
</feature>